<evidence type="ECO:0000313" key="2">
    <source>
        <dbReference type="EMBL" id="RAK95035.1"/>
    </source>
</evidence>
<evidence type="ECO:0000313" key="3">
    <source>
        <dbReference type="Proteomes" id="UP000249402"/>
    </source>
</evidence>
<dbReference type="VEuPathDB" id="FungiDB:BO80DRAFT_280846"/>
<dbReference type="GeneID" id="37219794"/>
<organism evidence="2 3">
    <name type="scientific">Aspergillus ibericus CBS 121593</name>
    <dbReference type="NCBI Taxonomy" id="1448316"/>
    <lineage>
        <taxon>Eukaryota</taxon>
        <taxon>Fungi</taxon>
        <taxon>Dikarya</taxon>
        <taxon>Ascomycota</taxon>
        <taxon>Pezizomycotina</taxon>
        <taxon>Eurotiomycetes</taxon>
        <taxon>Eurotiomycetidae</taxon>
        <taxon>Eurotiales</taxon>
        <taxon>Aspergillaceae</taxon>
        <taxon>Aspergillus</taxon>
        <taxon>Aspergillus subgen. Circumdati</taxon>
    </lineage>
</organism>
<gene>
    <name evidence="2" type="ORF">BO80DRAFT_280846</name>
</gene>
<dbReference type="Proteomes" id="UP000249402">
    <property type="component" value="Unassembled WGS sequence"/>
</dbReference>
<reference evidence="2 3" key="1">
    <citation type="submission" date="2018-02" db="EMBL/GenBank/DDBJ databases">
        <title>The genomes of Aspergillus section Nigri reveals drivers in fungal speciation.</title>
        <authorList>
            <consortium name="DOE Joint Genome Institute"/>
            <person name="Vesth T.C."/>
            <person name="Nybo J."/>
            <person name="Theobald S."/>
            <person name="Brandl J."/>
            <person name="Frisvad J.C."/>
            <person name="Nielsen K.F."/>
            <person name="Lyhne E.K."/>
            <person name="Kogle M.E."/>
            <person name="Kuo A."/>
            <person name="Riley R."/>
            <person name="Clum A."/>
            <person name="Nolan M."/>
            <person name="Lipzen A."/>
            <person name="Salamov A."/>
            <person name="Henrissat B."/>
            <person name="Wiebenga A."/>
            <person name="De vries R.P."/>
            <person name="Grigoriev I.V."/>
            <person name="Mortensen U.H."/>
            <person name="Andersen M.R."/>
            <person name="Baker S.E."/>
        </authorList>
    </citation>
    <scope>NUCLEOTIDE SEQUENCE [LARGE SCALE GENOMIC DNA]</scope>
    <source>
        <strain evidence="2 3">CBS 121593</strain>
    </source>
</reference>
<dbReference type="RefSeq" id="XP_025569363.1">
    <property type="nucleotide sequence ID" value="XM_025714929.1"/>
</dbReference>
<name>A0A395GHY0_9EURO</name>
<dbReference type="OrthoDB" id="10579589at2759"/>
<sequence>MNGPDRQEVVSARSSQLPWYPNRESVQPEPRPGIRLLHPLRGRHLISHPCPDPFPVLVLCSNVVPGQVVCALSIPELEPVDLNSGQGRGGCSGLSVPSGWIVSLD</sequence>
<protein>
    <submittedName>
        <fullName evidence="2">Uncharacterized protein</fullName>
    </submittedName>
</protein>
<dbReference type="AlphaFoldDB" id="A0A395GHY0"/>
<feature type="region of interest" description="Disordered" evidence="1">
    <location>
        <begin position="1"/>
        <end position="31"/>
    </location>
</feature>
<keyword evidence="3" id="KW-1185">Reference proteome</keyword>
<proteinExistence type="predicted"/>
<evidence type="ECO:0000256" key="1">
    <source>
        <dbReference type="SAM" id="MobiDB-lite"/>
    </source>
</evidence>
<dbReference type="EMBL" id="KZ824506">
    <property type="protein sequence ID" value="RAK95035.1"/>
    <property type="molecule type" value="Genomic_DNA"/>
</dbReference>
<accession>A0A395GHY0</accession>